<evidence type="ECO:0000256" key="2">
    <source>
        <dbReference type="SAM" id="MobiDB-lite"/>
    </source>
</evidence>
<evidence type="ECO:0000313" key="3">
    <source>
        <dbReference type="EMBL" id="KAL5111598.1"/>
    </source>
</evidence>
<organism evidence="3 4">
    <name type="scientific">Taenia crassiceps</name>
    <dbReference type="NCBI Taxonomy" id="6207"/>
    <lineage>
        <taxon>Eukaryota</taxon>
        <taxon>Metazoa</taxon>
        <taxon>Spiralia</taxon>
        <taxon>Lophotrochozoa</taxon>
        <taxon>Platyhelminthes</taxon>
        <taxon>Cestoda</taxon>
        <taxon>Eucestoda</taxon>
        <taxon>Cyclophyllidea</taxon>
        <taxon>Taeniidae</taxon>
        <taxon>Taenia</taxon>
    </lineage>
</organism>
<feature type="compositionally biased region" description="Polar residues" evidence="2">
    <location>
        <begin position="1"/>
        <end position="10"/>
    </location>
</feature>
<evidence type="ECO:0000256" key="1">
    <source>
        <dbReference type="ARBA" id="ARBA00005456"/>
    </source>
</evidence>
<dbReference type="PANTHER" id="PTHR31489:SF2">
    <property type="entry name" value="PROTEIN LIN-52 HOMOLOG"/>
    <property type="match status" value="1"/>
</dbReference>
<evidence type="ECO:0000313" key="4">
    <source>
        <dbReference type="Proteomes" id="UP001651158"/>
    </source>
</evidence>
<comment type="caution">
    <text evidence="3">The sequence shown here is derived from an EMBL/GenBank/DDBJ whole genome shotgun (WGS) entry which is preliminary data.</text>
</comment>
<dbReference type="Pfam" id="PF10044">
    <property type="entry name" value="LIN52"/>
    <property type="match status" value="1"/>
</dbReference>
<protein>
    <submittedName>
        <fullName evidence="3">Uncharacterized protein</fullName>
    </submittedName>
</protein>
<dbReference type="EMBL" id="JAKROA010000001">
    <property type="protein sequence ID" value="KAL5111598.1"/>
    <property type="molecule type" value="Genomic_DNA"/>
</dbReference>
<proteinExistence type="inferred from homology"/>
<feature type="region of interest" description="Disordered" evidence="2">
    <location>
        <begin position="1"/>
        <end position="23"/>
    </location>
</feature>
<keyword evidence="4" id="KW-1185">Reference proteome</keyword>
<reference evidence="3 4" key="1">
    <citation type="journal article" date="2022" name="Front. Cell. Infect. Microbiol.">
        <title>The Genomes of Two Strains of Taenia crassiceps the Animal Model for the Study of Human Cysticercosis.</title>
        <authorList>
            <person name="Bobes R.J."/>
            <person name="Estrada K."/>
            <person name="Rios-Valencia D.G."/>
            <person name="Calderon-Gallegos A."/>
            <person name="de la Torre P."/>
            <person name="Carrero J.C."/>
            <person name="Sanchez-Flores A."/>
            <person name="Laclette J.P."/>
        </authorList>
    </citation>
    <scope>NUCLEOTIDE SEQUENCE [LARGE SCALE GENOMIC DNA]</scope>
    <source>
        <strain evidence="3">WFUcys</strain>
    </source>
</reference>
<sequence length="81" mass="9316">MEDQELTSNENFDRASPELWPDQSVSEFISTRQPDLNIQTPSKYRTDLDKEDLELIHAFAKPGLPTKEMARGKFLNVLGKH</sequence>
<dbReference type="PANTHER" id="PTHR31489">
    <property type="entry name" value="LIN52 FAMILY MEMBER"/>
    <property type="match status" value="1"/>
</dbReference>
<gene>
    <name evidence="3" type="ORF">TcWFU_002559</name>
</gene>
<name>A0ABR4QPX9_9CEST</name>
<accession>A0ABR4QPX9</accession>
<dbReference type="InterPro" id="IPR018737">
    <property type="entry name" value="DREAM_LIN52"/>
</dbReference>
<comment type="similarity">
    <text evidence="1">Belongs to the lin-52 family.</text>
</comment>
<dbReference type="Proteomes" id="UP001651158">
    <property type="component" value="Unassembled WGS sequence"/>
</dbReference>